<accession>A0A6C0D8K4</accession>
<dbReference type="InterPro" id="IPR013320">
    <property type="entry name" value="ConA-like_dom_sf"/>
</dbReference>
<dbReference type="Pfam" id="PF13385">
    <property type="entry name" value="Laminin_G_3"/>
    <property type="match status" value="1"/>
</dbReference>
<dbReference type="SUPFAM" id="SSF49899">
    <property type="entry name" value="Concanavalin A-like lectins/glucanases"/>
    <property type="match status" value="1"/>
</dbReference>
<keyword evidence="1" id="KW-0812">Transmembrane</keyword>
<evidence type="ECO:0000313" key="2">
    <source>
        <dbReference type="EMBL" id="QHT12650.1"/>
    </source>
</evidence>
<keyword evidence="1" id="KW-0472">Membrane</keyword>
<evidence type="ECO:0008006" key="3">
    <source>
        <dbReference type="Google" id="ProtNLM"/>
    </source>
</evidence>
<dbReference type="Gene3D" id="2.60.120.200">
    <property type="match status" value="1"/>
</dbReference>
<feature type="transmembrane region" description="Helical" evidence="1">
    <location>
        <begin position="22"/>
        <end position="51"/>
    </location>
</feature>
<dbReference type="AlphaFoldDB" id="A0A6C0D8K4"/>
<sequence>MDIGKNTGRGSGFKDFMNSSSLIARVSFILLIIIIFIAILQLSITFFAWWFDPSKNPHLLDGMIQANNGMVIPQDPKMQKSTTIVRSVNGPNGIEFTWSVWLFIDGTAIGSDDSTVYKHVFNKGNINFGNDGISLVNNAPGMYIYPNKNALYIIMNTYNAVKETVTVNDIPLNKWVNVIMRCRNTNLDVYVNGVITKSLKLSSVPKQNYGDVNVALNGGFNGYISNLWYYSYALGTAAIYDLVRAGPNTTMASGANVMNKESKYLSTRWFFSGAGDQFNPVGSGYQLNRNNEMQGGRYYFNG</sequence>
<name>A0A6C0D8K4_9ZZZZ</name>
<organism evidence="2">
    <name type="scientific">viral metagenome</name>
    <dbReference type="NCBI Taxonomy" id="1070528"/>
    <lineage>
        <taxon>unclassified sequences</taxon>
        <taxon>metagenomes</taxon>
        <taxon>organismal metagenomes</taxon>
    </lineage>
</organism>
<proteinExistence type="predicted"/>
<protein>
    <recommendedName>
        <fullName evidence="3">Lectin/glucanase superfamily protein</fullName>
    </recommendedName>
</protein>
<dbReference type="EMBL" id="MN739549">
    <property type="protein sequence ID" value="QHT12650.1"/>
    <property type="molecule type" value="Genomic_DNA"/>
</dbReference>
<keyword evidence="1" id="KW-1133">Transmembrane helix</keyword>
<reference evidence="2" key="1">
    <citation type="journal article" date="2020" name="Nature">
        <title>Giant virus diversity and host interactions through global metagenomics.</title>
        <authorList>
            <person name="Schulz F."/>
            <person name="Roux S."/>
            <person name="Paez-Espino D."/>
            <person name="Jungbluth S."/>
            <person name="Walsh D.A."/>
            <person name="Denef V.J."/>
            <person name="McMahon K.D."/>
            <person name="Konstantinidis K.T."/>
            <person name="Eloe-Fadrosh E.A."/>
            <person name="Kyrpides N.C."/>
            <person name="Woyke T."/>
        </authorList>
    </citation>
    <scope>NUCLEOTIDE SEQUENCE</scope>
    <source>
        <strain evidence="2">GVMAG-M-3300023174-130</strain>
    </source>
</reference>
<evidence type="ECO:0000256" key="1">
    <source>
        <dbReference type="SAM" id="Phobius"/>
    </source>
</evidence>